<organism evidence="1 2">
    <name type="scientific">Candidatus Entotheonella gemina</name>
    <dbReference type="NCBI Taxonomy" id="1429439"/>
    <lineage>
        <taxon>Bacteria</taxon>
        <taxon>Pseudomonadati</taxon>
        <taxon>Nitrospinota/Tectimicrobiota group</taxon>
        <taxon>Candidatus Tectimicrobiota</taxon>
        <taxon>Candidatus Entotheonellia</taxon>
        <taxon>Candidatus Entotheonellales</taxon>
        <taxon>Candidatus Entotheonellaceae</taxon>
        <taxon>Candidatus Entotheonella</taxon>
    </lineage>
</organism>
<protein>
    <recommendedName>
        <fullName evidence="3">Phosphonate metabolism protein PhnG</fullName>
    </recommendedName>
</protein>
<keyword evidence="2" id="KW-1185">Reference proteome</keyword>
<name>W4MBJ8_9BACT</name>
<sequence>MASTDSVKTAWPAQPERQAWLAVLARAPVNDLEHAWAALTQQPAFRFLRPPETGLTQVRARAGGTGQQFNLGEATVTRCTVQLESGDIGVGYVMGRNGRQAELVTVFDALLQDPVLGPSLQRDVIARLARQQAERQQRQAEATAGTKVDFFTMVRGDD</sequence>
<accession>W4MBJ8</accession>
<dbReference type="Pfam" id="PF06754">
    <property type="entry name" value="PhnG"/>
    <property type="match status" value="1"/>
</dbReference>
<comment type="caution">
    <text evidence="1">The sequence shown here is derived from an EMBL/GenBank/DDBJ whole genome shotgun (WGS) entry which is preliminary data.</text>
</comment>
<dbReference type="AlphaFoldDB" id="W4MBJ8"/>
<proteinExistence type="predicted"/>
<dbReference type="InterPro" id="IPR009609">
    <property type="entry name" value="Phosphonate_metab_PhnG"/>
</dbReference>
<dbReference type="Proteomes" id="UP000019140">
    <property type="component" value="Unassembled WGS sequence"/>
</dbReference>
<dbReference type="GO" id="GO:0015716">
    <property type="term" value="P:organic phosphonate transport"/>
    <property type="evidence" value="ECO:0007669"/>
    <property type="project" value="InterPro"/>
</dbReference>
<reference evidence="1 2" key="1">
    <citation type="journal article" date="2014" name="Nature">
        <title>An environmental bacterial taxon with a large and distinct metabolic repertoire.</title>
        <authorList>
            <person name="Wilson M.C."/>
            <person name="Mori T."/>
            <person name="Ruckert C."/>
            <person name="Uria A.R."/>
            <person name="Helf M.J."/>
            <person name="Takada K."/>
            <person name="Gernert C."/>
            <person name="Steffens U.A."/>
            <person name="Heycke N."/>
            <person name="Schmitt S."/>
            <person name="Rinke C."/>
            <person name="Helfrich E.J."/>
            <person name="Brachmann A.O."/>
            <person name="Gurgui C."/>
            <person name="Wakimoto T."/>
            <person name="Kracht M."/>
            <person name="Crusemann M."/>
            <person name="Hentschel U."/>
            <person name="Abe I."/>
            <person name="Matsunaga S."/>
            <person name="Kalinowski J."/>
            <person name="Takeyama H."/>
            <person name="Piel J."/>
        </authorList>
    </citation>
    <scope>NUCLEOTIDE SEQUENCE [LARGE SCALE GENOMIC DNA]</scope>
    <source>
        <strain evidence="2">TSY2</strain>
    </source>
</reference>
<gene>
    <name evidence="1" type="ORF">ETSY2_13660</name>
</gene>
<dbReference type="PATRIC" id="fig|1429439.4.peg.2333"/>
<dbReference type="NCBIfam" id="TIGR03293">
    <property type="entry name" value="PhnG_redo"/>
    <property type="match status" value="1"/>
</dbReference>
<dbReference type="EMBL" id="AZHX01000548">
    <property type="protein sequence ID" value="ETX07017.1"/>
    <property type="molecule type" value="Genomic_DNA"/>
</dbReference>
<dbReference type="HOGENOM" id="CLU_109242_0_0_7"/>
<evidence type="ECO:0000313" key="1">
    <source>
        <dbReference type="EMBL" id="ETX07017.1"/>
    </source>
</evidence>
<dbReference type="GO" id="GO:0019634">
    <property type="term" value="P:organic phosphonate metabolic process"/>
    <property type="evidence" value="ECO:0007669"/>
    <property type="project" value="InterPro"/>
</dbReference>
<evidence type="ECO:0000313" key="2">
    <source>
        <dbReference type="Proteomes" id="UP000019140"/>
    </source>
</evidence>
<evidence type="ECO:0008006" key="3">
    <source>
        <dbReference type="Google" id="ProtNLM"/>
    </source>
</evidence>